<name>A0ABQ9V8R6_SAGOE</name>
<sequence length="82" mass="9161">MQIDPGERKNDPYALASLVSFEVKKMPYKDQPAKLPEGSMADCIFLRWPQVTACCSQLISKDPQNNPIHAFRSPGTPFPVVL</sequence>
<comment type="caution">
    <text evidence="1">The sequence shown here is derived from an EMBL/GenBank/DDBJ whole genome shotgun (WGS) entry which is preliminary data.</text>
</comment>
<protein>
    <submittedName>
        <fullName evidence="1">Uncharacterized protein</fullName>
    </submittedName>
</protein>
<dbReference type="EMBL" id="JASSZA010000007">
    <property type="protein sequence ID" value="KAK2105309.1"/>
    <property type="molecule type" value="Genomic_DNA"/>
</dbReference>
<evidence type="ECO:0000313" key="1">
    <source>
        <dbReference type="EMBL" id="KAK2105309.1"/>
    </source>
</evidence>
<keyword evidence="2" id="KW-1185">Reference proteome</keyword>
<organism evidence="1 2">
    <name type="scientific">Saguinus oedipus</name>
    <name type="common">Cotton-top tamarin</name>
    <name type="synonym">Oedipomidas oedipus</name>
    <dbReference type="NCBI Taxonomy" id="9490"/>
    <lineage>
        <taxon>Eukaryota</taxon>
        <taxon>Metazoa</taxon>
        <taxon>Chordata</taxon>
        <taxon>Craniata</taxon>
        <taxon>Vertebrata</taxon>
        <taxon>Euteleostomi</taxon>
        <taxon>Mammalia</taxon>
        <taxon>Eutheria</taxon>
        <taxon>Euarchontoglires</taxon>
        <taxon>Primates</taxon>
        <taxon>Haplorrhini</taxon>
        <taxon>Platyrrhini</taxon>
        <taxon>Cebidae</taxon>
        <taxon>Callitrichinae</taxon>
        <taxon>Saguinus</taxon>
    </lineage>
</organism>
<dbReference type="Proteomes" id="UP001266305">
    <property type="component" value="Unassembled WGS sequence"/>
</dbReference>
<accession>A0ABQ9V8R6</accession>
<evidence type="ECO:0000313" key="2">
    <source>
        <dbReference type="Proteomes" id="UP001266305"/>
    </source>
</evidence>
<gene>
    <name evidence="1" type="ORF">P7K49_014823</name>
</gene>
<proteinExistence type="predicted"/>
<reference evidence="1 2" key="1">
    <citation type="submission" date="2023-05" db="EMBL/GenBank/DDBJ databases">
        <title>B98-5 Cell Line De Novo Hybrid Assembly: An Optical Mapping Approach.</title>
        <authorList>
            <person name="Kananen K."/>
            <person name="Auerbach J.A."/>
            <person name="Kautto E."/>
            <person name="Blachly J.S."/>
        </authorList>
    </citation>
    <scope>NUCLEOTIDE SEQUENCE [LARGE SCALE GENOMIC DNA]</scope>
    <source>
        <strain evidence="1">B95-8</strain>
        <tissue evidence="1">Cell line</tissue>
    </source>
</reference>